<dbReference type="GO" id="GO:0046983">
    <property type="term" value="F:protein dimerization activity"/>
    <property type="evidence" value="ECO:0007669"/>
    <property type="project" value="InterPro"/>
</dbReference>
<evidence type="ECO:0000256" key="7">
    <source>
        <dbReference type="PROSITE-ProRule" id="PRU00023"/>
    </source>
</evidence>
<dbReference type="Pfam" id="PF14372">
    <property type="entry name" value="hAT-like_RNase-H"/>
    <property type="match status" value="1"/>
</dbReference>
<dbReference type="EMBL" id="BKCJ010002099">
    <property type="protein sequence ID" value="GEU46247.1"/>
    <property type="molecule type" value="Genomic_DNA"/>
</dbReference>
<keyword evidence="3" id="KW-0863">Zinc-finger</keyword>
<dbReference type="PANTHER" id="PTHR46481">
    <property type="entry name" value="ZINC FINGER BED DOMAIN-CONTAINING PROTEIN 4"/>
    <property type="match status" value="1"/>
</dbReference>
<name>A0A6L2KC00_TANCI</name>
<feature type="compositionally biased region" description="Low complexity" evidence="8">
    <location>
        <begin position="74"/>
        <end position="84"/>
    </location>
</feature>
<dbReference type="InterPro" id="IPR002110">
    <property type="entry name" value="Ankyrin_rpt"/>
</dbReference>
<keyword evidence="5" id="KW-0238">DNA-binding</keyword>
<gene>
    <name evidence="12" type="ORF">Tci_018225</name>
</gene>
<sequence>MVTELLSLWLLLLGPGAVPTCTTLSNSAALAGLWPATTITPPSPRQPPHPRHHITTSLVTSHHLHHHPPPTPPSSSAAMVASHSQPHRRRTPQPSSPRNQHHLSNRHLHQLPPRPTRIGVLSGANYDDKFMINHKNQTCRWLSTFKDVWWWYDSCIFAGNMNRGVDVISREKRRLVTTLESPSMTAVPCRFDACPFKPGCLQGPQVDAMSIAGTHSGHIELMELLLSVGVHVDSQSDSGTPLVWAAVKLLLKHKADAGANVNTTAGGATPLHVAAEIGNTELITRLIKAKADPSVTDDEEGLTPVQMAAGRGPDGIKRATCIQCTKVLSHEHGTSNIRRHIGKCVGVDLSNKADAPPPKRICLDQAKFKEKLAISIIKHNYPFTYVEHEGTRDLHKFLHPDANPICRNTTKKEVLRIYGREKVKVKKELEKIKDNTTNNNNGLVDCLKDQLSYDALVCNGKFIHVRCCAHVLNLIVHSGLKVIEESTEKVRESVKFVRGSGAKKIKFAECIARLKLQYRKNVRQDVVTIWNYTYLMLDCRLMYRPAYGILAKLDKTFKTCPTEEEWTRIEAIAMFLKPFYDITKLFSGTLYSTSNLYFHNVYKIQKSIQRHMLNPDPVVSGMTKDMKTKFDKYWETYTMVLSFGAILDPWYKLNIVEFYLSELGMEGLLLIGKVQSVDNGLRKLYSAYEIQPNVMQGSTKGPVSNVGGGKLCDDAKDDLAGFETFQKSTFSIGGRIISKYRSSLCSSNAEALLCTRDWLFDLKDEDEVDEKELIDEDIAKLVKSSSKLLAIAKSLMVLVRCISKIHRLIRAPSRYRVLAAEEKKKDKEESDDEMGFSLID</sequence>
<organism evidence="12">
    <name type="scientific">Tanacetum cinerariifolium</name>
    <name type="common">Dalmatian daisy</name>
    <name type="synonym">Chrysanthemum cinerariifolium</name>
    <dbReference type="NCBI Taxonomy" id="118510"/>
    <lineage>
        <taxon>Eukaryota</taxon>
        <taxon>Viridiplantae</taxon>
        <taxon>Streptophyta</taxon>
        <taxon>Embryophyta</taxon>
        <taxon>Tracheophyta</taxon>
        <taxon>Spermatophyta</taxon>
        <taxon>Magnoliopsida</taxon>
        <taxon>eudicotyledons</taxon>
        <taxon>Gunneridae</taxon>
        <taxon>Pentapetalae</taxon>
        <taxon>asterids</taxon>
        <taxon>campanulids</taxon>
        <taxon>Asterales</taxon>
        <taxon>Asteraceae</taxon>
        <taxon>Asteroideae</taxon>
        <taxon>Anthemideae</taxon>
        <taxon>Anthemidinae</taxon>
        <taxon>Tanacetum</taxon>
    </lineage>
</organism>
<dbReference type="InterPro" id="IPR008906">
    <property type="entry name" value="HATC_C_dom"/>
</dbReference>
<evidence type="ECO:0000256" key="2">
    <source>
        <dbReference type="ARBA" id="ARBA00022723"/>
    </source>
</evidence>
<dbReference type="Gene3D" id="2.130.10.10">
    <property type="entry name" value="YVTN repeat-like/Quinoprotein amine dehydrogenase"/>
    <property type="match status" value="1"/>
</dbReference>
<dbReference type="InterPro" id="IPR036770">
    <property type="entry name" value="Ankyrin_rpt-contain_sf"/>
</dbReference>
<dbReference type="GO" id="GO:0003677">
    <property type="term" value="F:DNA binding"/>
    <property type="evidence" value="ECO:0007669"/>
    <property type="project" value="UniProtKB-KW"/>
</dbReference>
<dbReference type="Pfam" id="PF05699">
    <property type="entry name" value="Dimer_Tnp_hAT"/>
    <property type="match status" value="1"/>
</dbReference>
<dbReference type="Pfam" id="PF12796">
    <property type="entry name" value="Ank_2"/>
    <property type="match status" value="1"/>
</dbReference>
<keyword evidence="6" id="KW-0539">Nucleus</keyword>
<accession>A0A6L2KC00</accession>
<comment type="caution">
    <text evidence="12">The sequence shown here is derived from an EMBL/GenBank/DDBJ whole genome shotgun (WGS) entry which is preliminary data.</text>
</comment>
<evidence type="ECO:0000256" key="4">
    <source>
        <dbReference type="ARBA" id="ARBA00022833"/>
    </source>
</evidence>
<evidence type="ECO:0000259" key="11">
    <source>
        <dbReference type="Pfam" id="PF14372"/>
    </source>
</evidence>
<dbReference type="PANTHER" id="PTHR46481:SF10">
    <property type="entry name" value="ZINC FINGER BED DOMAIN-CONTAINING PROTEIN 39"/>
    <property type="match status" value="1"/>
</dbReference>
<proteinExistence type="predicted"/>
<feature type="domain" description="hAT-like transposase RNase-H fold" evidence="11">
    <location>
        <begin position="587"/>
        <end position="688"/>
    </location>
</feature>
<keyword evidence="4" id="KW-0862">Zinc</keyword>
<feature type="signal peptide" evidence="9">
    <location>
        <begin position="1"/>
        <end position="19"/>
    </location>
</feature>
<evidence type="ECO:0000256" key="5">
    <source>
        <dbReference type="ARBA" id="ARBA00023125"/>
    </source>
</evidence>
<protein>
    <submittedName>
        <fullName evidence="12">Zinc finger BED domain-containing protein RICESLEEPER 2-like</fullName>
    </submittedName>
</protein>
<evidence type="ECO:0000256" key="8">
    <source>
        <dbReference type="SAM" id="MobiDB-lite"/>
    </source>
</evidence>
<dbReference type="PROSITE" id="PS50297">
    <property type="entry name" value="ANK_REP_REGION"/>
    <property type="match status" value="1"/>
</dbReference>
<dbReference type="InterPro" id="IPR012337">
    <property type="entry name" value="RNaseH-like_sf"/>
</dbReference>
<dbReference type="PROSITE" id="PS50088">
    <property type="entry name" value="ANK_REPEAT"/>
    <property type="match status" value="1"/>
</dbReference>
<dbReference type="InterPro" id="IPR025525">
    <property type="entry name" value="hAT-like_transposase_RNase-H"/>
</dbReference>
<keyword evidence="2" id="KW-0479">Metal-binding</keyword>
<feature type="compositionally biased region" description="Basic residues" evidence="8">
    <location>
        <begin position="99"/>
        <end position="109"/>
    </location>
</feature>
<dbReference type="InterPro" id="IPR015943">
    <property type="entry name" value="WD40/YVTN_repeat-like_dom_sf"/>
</dbReference>
<keyword evidence="9" id="KW-0732">Signal</keyword>
<feature type="region of interest" description="Disordered" evidence="8">
    <location>
        <begin position="59"/>
        <end position="116"/>
    </location>
</feature>
<feature type="domain" description="HAT C-terminal dimerisation" evidence="10">
    <location>
        <begin position="728"/>
        <end position="759"/>
    </location>
</feature>
<evidence type="ECO:0000256" key="6">
    <source>
        <dbReference type="ARBA" id="ARBA00023242"/>
    </source>
</evidence>
<evidence type="ECO:0000256" key="9">
    <source>
        <dbReference type="SAM" id="SignalP"/>
    </source>
</evidence>
<dbReference type="SMART" id="SM00248">
    <property type="entry name" value="ANK"/>
    <property type="match status" value="2"/>
</dbReference>
<evidence type="ECO:0000259" key="10">
    <source>
        <dbReference type="Pfam" id="PF05699"/>
    </source>
</evidence>
<evidence type="ECO:0000256" key="1">
    <source>
        <dbReference type="ARBA" id="ARBA00004123"/>
    </source>
</evidence>
<dbReference type="InterPro" id="IPR052035">
    <property type="entry name" value="ZnF_BED_domain_contain"/>
</dbReference>
<dbReference type="Gene3D" id="1.25.40.20">
    <property type="entry name" value="Ankyrin repeat-containing domain"/>
    <property type="match status" value="1"/>
</dbReference>
<dbReference type="AlphaFoldDB" id="A0A6L2KC00"/>
<reference evidence="12" key="1">
    <citation type="journal article" date="2019" name="Sci. Rep.">
        <title>Draft genome of Tanacetum cinerariifolium, the natural source of mosquito coil.</title>
        <authorList>
            <person name="Yamashiro T."/>
            <person name="Shiraishi A."/>
            <person name="Satake H."/>
            <person name="Nakayama K."/>
        </authorList>
    </citation>
    <scope>NUCLEOTIDE SEQUENCE</scope>
</reference>
<keyword evidence="7" id="KW-0040">ANK repeat</keyword>
<feature type="repeat" description="ANK" evidence="7">
    <location>
        <begin position="266"/>
        <end position="298"/>
    </location>
</feature>
<dbReference type="SUPFAM" id="SSF53098">
    <property type="entry name" value="Ribonuclease H-like"/>
    <property type="match status" value="1"/>
</dbReference>
<comment type="subcellular location">
    <subcellularLocation>
        <location evidence="1">Nucleus</location>
    </subcellularLocation>
</comment>
<evidence type="ECO:0000313" key="12">
    <source>
        <dbReference type="EMBL" id="GEU46247.1"/>
    </source>
</evidence>
<evidence type="ECO:0000256" key="3">
    <source>
        <dbReference type="ARBA" id="ARBA00022771"/>
    </source>
</evidence>
<dbReference type="SUPFAM" id="SSF48403">
    <property type="entry name" value="Ankyrin repeat"/>
    <property type="match status" value="1"/>
</dbReference>
<feature type="chain" id="PRO_5027096558" evidence="9">
    <location>
        <begin position="20"/>
        <end position="840"/>
    </location>
</feature>